<dbReference type="AlphaFoldDB" id="A0A2I0TVV1"/>
<accession>A0A2I0TVV1</accession>
<reference evidence="2" key="2">
    <citation type="submission" date="2017-12" db="EMBL/GenBank/DDBJ databases">
        <title>Genome sequence of the Bar-tailed Godwit (Limosa lapponica baueri).</title>
        <authorList>
            <person name="Lima N.C.B."/>
            <person name="Parody-Merino A.M."/>
            <person name="Battley P.F."/>
            <person name="Fidler A.E."/>
            <person name="Prosdocimi F."/>
        </authorList>
    </citation>
    <scope>NUCLEOTIDE SEQUENCE [LARGE SCALE GENOMIC DNA]</scope>
</reference>
<dbReference type="EMBL" id="KZ506926">
    <property type="protein sequence ID" value="PKU37927.1"/>
    <property type="molecule type" value="Genomic_DNA"/>
</dbReference>
<protein>
    <submittedName>
        <fullName evidence="1">Uncharacterized protein</fullName>
    </submittedName>
</protein>
<sequence length="310" mass="34617">MDSDGATEKITIFLEFDINVVKEMMANECAKSDSVTECTVTKPNGAVDTVEGRDAIQRDLDSLRGGTMLTSSNPTGPSARSCTWVGAIPSTNTERIESSREEKDLGVLAGEAQNELAMWAHIAESQPYSGLHQKKCGQQLERGDSTPLLCSGRLEGQQHPSLYQGSVASTTKEVIVLLYLALMRPNLRYCVQFWVPHYKRKIEVLEQVQRRATKLVRGLENKPCEEQLRELGLFGLEKRRLRGDLITLYNYLKGGCREGKRNEVSVLNKNGFKAHDLHIGPTITSTTILVLDISTKQIWCPRYSLMNTVD</sequence>
<dbReference type="OrthoDB" id="419189at2759"/>
<gene>
    <name evidence="1" type="ORF">llap_11771</name>
</gene>
<organism evidence="1 2">
    <name type="scientific">Limosa lapponica baueri</name>
    <dbReference type="NCBI Taxonomy" id="1758121"/>
    <lineage>
        <taxon>Eukaryota</taxon>
        <taxon>Metazoa</taxon>
        <taxon>Chordata</taxon>
        <taxon>Craniata</taxon>
        <taxon>Vertebrata</taxon>
        <taxon>Euteleostomi</taxon>
        <taxon>Archelosauria</taxon>
        <taxon>Archosauria</taxon>
        <taxon>Dinosauria</taxon>
        <taxon>Saurischia</taxon>
        <taxon>Theropoda</taxon>
        <taxon>Coelurosauria</taxon>
        <taxon>Aves</taxon>
        <taxon>Neognathae</taxon>
        <taxon>Neoaves</taxon>
        <taxon>Charadriiformes</taxon>
        <taxon>Scolopacidae</taxon>
        <taxon>Limosa</taxon>
    </lineage>
</organism>
<evidence type="ECO:0000313" key="1">
    <source>
        <dbReference type="EMBL" id="PKU37927.1"/>
    </source>
</evidence>
<proteinExistence type="predicted"/>
<name>A0A2I0TVV1_LIMLA</name>
<evidence type="ECO:0000313" key="2">
    <source>
        <dbReference type="Proteomes" id="UP000233556"/>
    </source>
</evidence>
<keyword evidence="2" id="KW-1185">Reference proteome</keyword>
<dbReference type="Proteomes" id="UP000233556">
    <property type="component" value="Unassembled WGS sequence"/>
</dbReference>
<reference evidence="2" key="1">
    <citation type="submission" date="2017-11" db="EMBL/GenBank/DDBJ databases">
        <authorList>
            <person name="Lima N.C."/>
            <person name="Parody-Merino A.M."/>
            <person name="Battley P.F."/>
            <person name="Fidler A.E."/>
            <person name="Prosdocimi F."/>
        </authorList>
    </citation>
    <scope>NUCLEOTIDE SEQUENCE [LARGE SCALE GENOMIC DNA]</scope>
</reference>
<dbReference type="PANTHER" id="PTHR33332">
    <property type="entry name" value="REVERSE TRANSCRIPTASE DOMAIN-CONTAINING PROTEIN"/>
    <property type="match status" value="1"/>
</dbReference>